<evidence type="ECO:0000313" key="1">
    <source>
        <dbReference type="Proteomes" id="UP000492821"/>
    </source>
</evidence>
<proteinExistence type="predicted"/>
<organism evidence="1 2">
    <name type="scientific">Panagrellus redivivus</name>
    <name type="common">Microworm</name>
    <dbReference type="NCBI Taxonomy" id="6233"/>
    <lineage>
        <taxon>Eukaryota</taxon>
        <taxon>Metazoa</taxon>
        <taxon>Ecdysozoa</taxon>
        <taxon>Nematoda</taxon>
        <taxon>Chromadorea</taxon>
        <taxon>Rhabditida</taxon>
        <taxon>Tylenchina</taxon>
        <taxon>Panagrolaimomorpha</taxon>
        <taxon>Panagrolaimoidea</taxon>
        <taxon>Panagrolaimidae</taxon>
        <taxon>Panagrellus</taxon>
    </lineage>
</organism>
<protein>
    <submittedName>
        <fullName evidence="2">Uncharacterized protein</fullName>
    </submittedName>
</protein>
<reference evidence="2" key="2">
    <citation type="submission" date="2020-10" db="UniProtKB">
        <authorList>
            <consortium name="WormBaseParasite"/>
        </authorList>
    </citation>
    <scope>IDENTIFICATION</scope>
</reference>
<reference evidence="1" key="1">
    <citation type="journal article" date="2013" name="Genetics">
        <title>The draft genome and transcriptome of Panagrellus redivivus are shaped by the harsh demands of a free-living lifestyle.</title>
        <authorList>
            <person name="Srinivasan J."/>
            <person name="Dillman A.R."/>
            <person name="Macchietto M.G."/>
            <person name="Heikkinen L."/>
            <person name="Lakso M."/>
            <person name="Fracchia K.M."/>
            <person name="Antoshechkin I."/>
            <person name="Mortazavi A."/>
            <person name="Wong G."/>
            <person name="Sternberg P.W."/>
        </authorList>
    </citation>
    <scope>NUCLEOTIDE SEQUENCE [LARGE SCALE GENOMIC DNA]</scope>
    <source>
        <strain evidence="1">MT8872</strain>
    </source>
</reference>
<dbReference type="AlphaFoldDB" id="A0A7E4W894"/>
<dbReference type="Proteomes" id="UP000492821">
    <property type="component" value="Unassembled WGS sequence"/>
</dbReference>
<name>A0A7E4W894_PANRE</name>
<dbReference type="WBParaSite" id="Pan_g7620.t1">
    <property type="protein sequence ID" value="Pan_g7620.t1"/>
    <property type="gene ID" value="Pan_g7620"/>
</dbReference>
<keyword evidence="1" id="KW-1185">Reference proteome</keyword>
<evidence type="ECO:0000313" key="2">
    <source>
        <dbReference type="WBParaSite" id="Pan_g7620.t1"/>
    </source>
</evidence>
<accession>A0A7E4W894</accession>
<sequence>MHRLTLCPVVHCFQKVDRPSAYGLRGKGIDRRSVNTMSSDTAPVGFFGVDTVYGVGVCRLCLPSRILKLLTV</sequence>